<evidence type="ECO:0000259" key="8">
    <source>
        <dbReference type="SMART" id="SM00645"/>
    </source>
</evidence>
<keyword evidence="2" id="KW-0645">Protease</keyword>
<dbReference type="PANTHER" id="PTHR12411">
    <property type="entry name" value="CYSTEINE PROTEASE FAMILY C1-RELATED"/>
    <property type="match status" value="1"/>
</dbReference>
<evidence type="ECO:0000313" key="11">
    <source>
        <dbReference type="Proteomes" id="UP000000305"/>
    </source>
</evidence>
<feature type="chain" id="PRO_5018777048" description="Peptidase C1A papain C-terminal domain-containing protein" evidence="7">
    <location>
        <begin position="19"/>
        <end position="338"/>
    </location>
</feature>
<feature type="signal peptide" evidence="7">
    <location>
        <begin position="1"/>
        <end position="18"/>
    </location>
</feature>
<dbReference type="GO" id="GO:0004197">
    <property type="term" value="F:cysteine-type endopeptidase activity"/>
    <property type="evidence" value="ECO:0000318"/>
    <property type="project" value="GO_Central"/>
</dbReference>
<evidence type="ECO:0000256" key="1">
    <source>
        <dbReference type="ARBA" id="ARBA00008455"/>
    </source>
</evidence>
<accession>E9G0G2</accession>
<feature type="domain" description="Cathepsin propeptide inhibitor" evidence="9">
    <location>
        <begin position="26"/>
        <end position="86"/>
    </location>
</feature>
<dbReference type="STRING" id="6669.E9G0G2"/>
<dbReference type="GO" id="GO:0051603">
    <property type="term" value="P:proteolysis involved in protein catabolic process"/>
    <property type="evidence" value="ECO:0000318"/>
    <property type="project" value="GO_Central"/>
</dbReference>
<dbReference type="Proteomes" id="UP000000305">
    <property type="component" value="Unassembled WGS sequence"/>
</dbReference>
<evidence type="ECO:0000256" key="4">
    <source>
        <dbReference type="ARBA" id="ARBA00022807"/>
    </source>
</evidence>
<keyword evidence="11" id="KW-1185">Reference proteome</keyword>
<dbReference type="FunCoup" id="E9G0G2">
    <property type="interactions" value="106"/>
</dbReference>
<evidence type="ECO:0000313" key="10">
    <source>
        <dbReference type="EMBL" id="EFX87411.1"/>
    </source>
</evidence>
<dbReference type="InterPro" id="IPR000668">
    <property type="entry name" value="Peptidase_C1A_C"/>
</dbReference>
<keyword evidence="6" id="KW-1015">Disulfide bond</keyword>
<evidence type="ECO:0000256" key="6">
    <source>
        <dbReference type="ARBA" id="ARBA00023157"/>
    </source>
</evidence>
<sequence>MKVLFVSVILVIVIAIKGQSEATAEWKEYKTKHSKNYNETVDGGKQEKMRKQVFLNKEAKIKKHNSGNSTYKLAHNKLSDRTEEELNQLLGTVLPPLTSKPRSLISKSGHRNDRKAIRIAASLDYRNHSCLAAVKNQRSCGSCWAFSAIAPLEFSKCLKTKRAVVLSEQQLVDCDTASTNMGCNGGWYAVAWKHLQQVGGSAKEALYPYTAKKNTCNFCSKCACKIGAKVSSFDYVEAENATEMQIALTKYGPLAVAITVVGSFYSYSSGVYDDPACDGKDVNHGVVVVGWGVLNSINYWVVRNTWGTNWGIGGYILMKRGVNKCSVETYPAYVVAAA</sequence>
<dbReference type="GO" id="GO:0005615">
    <property type="term" value="C:extracellular space"/>
    <property type="evidence" value="ECO:0000318"/>
    <property type="project" value="GO_Central"/>
</dbReference>
<dbReference type="CDD" id="cd02248">
    <property type="entry name" value="Peptidase_C1A"/>
    <property type="match status" value="1"/>
</dbReference>
<reference evidence="10 11" key="1">
    <citation type="journal article" date="2011" name="Science">
        <title>The ecoresponsive genome of Daphnia pulex.</title>
        <authorList>
            <person name="Colbourne J.K."/>
            <person name="Pfrender M.E."/>
            <person name="Gilbert D."/>
            <person name="Thomas W.K."/>
            <person name="Tucker A."/>
            <person name="Oakley T.H."/>
            <person name="Tokishita S."/>
            <person name="Aerts A."/>
            <person name="Arnold G.J."/>
            <person name="Basu M.K."/>
            <person name="Bauer D.J."/>
            <person name="Caceres C.E."/>
            <person name="Carmel L."/>
            <person name="Casola C."/>
            <person name="Choi J.H."/>
            <person name="Detter J.C."/>
            <person name="Dong Q."/>
            <person name="Dusheyko S."/>
            <person name="Eads B.D."/>
            <person name="Frohlich T."/>
            <person name="Geiler-Samerotte K.A."/>
            <person name="Gerlach D."/>
            <person name="Hatcher P."/>
            <person name="Jogdeo S."/>
            <person name="Krijgsveld J."/>
            <person name="Kriventseva E.V."/>
            <person name="Kultz D."/>
            <person name="Laforsch C."/>
            <person name="Lindquist E."/>
            <person name="Lopez J."/>
            <person name="Manak J.R."/>
            <person name="Muller J."/>
            <person name="Pangilinan J."/>
            <person name="Patwardhan R.P."/>
            <person name="Pitluck S."/>
            <person name="Pritham E.J."/>
            <person name="Rechtsteiner A."/>
            <person name="Rho M."/>
            <person name="Rogozin I.B."/>
            <person name="Sakarya O."/>
            <person name="Salamov A."/>
            <person name="Schaack S."/>
            <person name="Shapiro H."/>
            <person name="Shiga Y."/>
            <person name="Skalitzky C."/>
            <person name="Smith Z."/>
            <person name="Souvorov A."/>
            <person name="Sung W."/>
            <person name="Tang Z."/>
            <person name="Tsuchiya D."/>
            <person name="Tu H."/>
            <person name="Vos H."/>
            <person name="Wang M."/>
            <person name="Wolf Y.I."/>
            <person name="Yamagata H."/>
            <person name="Yamada T."/>
            <person name="Ye Y."/>
            <person name="Shaw J.R."/>
            <person name="Andrews J."/>
            <person name="Crease T.J."/>
            <person name="Tang H."/>
            <person name="Lucas S.M."/>
            <person name="Robertson H.M."/>
            <person name="Bork P."/>
            <person name="Koonin E.V."/>
            <person name="Zdobnov E.M."/>
            <person name="Grigoriev I.V."/>
            <person name="Lynch M."/>
            <person name="Boore J.L."/>
        </authorList>
    </citation>
    <scope>NUCLEOTIDE SEQUENCE [LARGE SCALE GENOMIC DNA]</scope>
</reference>
<evidence type="ECO:0000256" key="3">
    <source>
        <dbReference type="ARBA" id="ARBA00022801"/>
    </source>
</evidence>
<dbReference type="PRINTS" id="PR00705">
    <property type="entry name" value="PAPAIN"/>
</dbReference>
<organism evidence="10 11">
    <name type="scientific">Daphnia pulex</name>
    <name type="common">Water flea</name>
    <dbReference type="NCBI Taxonomy" id="6669"/>
    <lineage>
        <taxon>Eukaryota</taxon>
        <taxon>Metazoa</taxon>
        <taxon>Ecdysozoa</taxon>
        <taxon>Arthropoda</taxon>
        <taxon>Crustacea</taxon>
        <taxon>Branchiopoda</taxon>
        <taxon>Diplostraca</taxon>
        <taxon>Cladocera</taxon>
        <taxon>Anomopoda</taxon>
        <taxon>Daphniidae</taxon>
        <taxon>Daphnia</taxon>
    </lineage>
</organism>
<dbReference type="InterPro" id="IPR013201">
    <property type="entry name" value="Prot_inhib_I29"/>
</dbReference>
<dbReference type="InterPro" id="IPR039417">
    <property type="entry name" value="Peptidase_C1A_papain-like"/>
</dbReference>
<dbReference type="InterPro" id="IPR038765">
    <property type="entry name" value="Papain-like_cys_pep_sf"/>
</dbReference>
<dbReference type="PROSITE" id="PS00640">
    <property type="entry name" value="THIOL_PROTEASE_ASN"/>
    <property type="match status" value="1"/>
</dbReference>
<evidence type="ECO:0000259" key="9">
    <source>
        <dbReference type="SMART" id="SM00848"/>
    </source>
</evidence>
<evidence type="ECO:0000256" key="5">
    <source>
        <dbReference type="ARBA" id="ARBA00023145"/>
    </source>
</evidence>
<dbReference type="OMA" id="CGTRMNH"/>
<dbReference type="InterPro" id="IPR025660">
    <property type="entry name" value="Pept_his_AS"/>
</dbReference>
<feature type="domain" description="Peptidase C1A papain C-terminal" evidence="8">
    <location>
        <begin position="119"/>
        <end position="335"/>
    </location>
</feature>
<comment type="similarity">
    <text evidence="1">Belongs to the peptidase C1 family.</text>
</comment>
<dbReference type="EMBL" id="GL732528">
    <property type="protein sequence ID" value="EFX87411.1"/>
    <property type="molecule type" value="Genomic_DNA"/>
</dbReference>
<dbReference type="Pfam" id="PF08246">
    <property type="entry name" value="Inhibitor_I29"/>
    <property type="match status" value="1"/>
</dbReference>
<dbReference type="InParanoid" id="E9G0G2"/>
<keyword evidence="3" id="KW-0378">Hydrolase</keyword>
<dbReference type="PROSITE" id="PS00639">
    <property type="entry name" value="THIOL_PROTEASE_HIS"/>
    <property type="match status" value="1"/>
</dbReference>
<keyword evidence="7" id="KW-0732">Signal</keyword>
<dbReference type="eggNOG" id="KOG1543">
    <property type="taxonomic scope" value="Eukaryota"/>
</dbReference>
<dbReference type="SUPFAM" id="SSF54001">
    <property type="entry name" value="Cysteine proteinases"/>
    <property type="match status" value="1"/>
</dbReference>
<dbReference type="InterPro" id="IPR013128">
    <property type="entry name" value="Peptidase_C1A"/>
</dbReference>
<dbReference type="AlphaFoldDB" id="E9G0G2"/>
<keyword evidence="5" id="KW-0865">Zymogen</keyword>
<proteinExistence type="inferred from homology"/>
<dbReference type="InterPro" id="IPR000169">
    <property type="entry name" value="Pept_cys_AS"/>
</dbReference>
<dbReference type="FunFam" id="3.90.70.10:FF:000332">
    <property type="entry name" value="Cathepsin L1"/>
    <property type="match status" value="1"/>
</dbReference>
<dbReference type="OrthoDB" id="6345677at2759"/>
<dbReference type="Gene3D" id="3.90.70.10">
    <property type="entry name" value="Cysteine proteinases"/>
    <property type="match status" value="1"/>
</dbReference>
<protein>
    <recommendedName>
        <fullName evidence="12">Peptidase C1A papain C-terminal domain-containing protein</fullName>
    </recommendedName>
</protein>
<dbReference type="Pfam" id="PF00112">
    <property type="entry name" value="Peptidase_C1"/>
    <property type="match status" value="1"/>
</dbReference>
<dbReference type="InterPro" id="IPR025661">
    <property type="entry name" value="Pept_asp_AS"/>
</dbReference>
<name>E9G0G2_DAPPU</name>
<dbReference type="KEGG" id="dpx:DAPPUDRAFT_207678"/>
<dbReference type="SMART" id="SM00645">
    <property type="entry name" value="Pept_C1"/>
    <property type="match status" value="1"/>
</dbReference>
<evidence type="ECO:0000256" key="2">
    <source>
        <dbReference type="ARBA" id="ARBA00022670"/>
    </source>
</evidence>
<evidence type="ECO:0008006" key="12">
    <source>
        <dbReference type="Google" id="ProtNLM"/>
    </source>
</evidence>
<dbReference type="HOGENOM" id="CLU_012184_1_2_1"/>
<dbReference type="PROSITE" id="PS00139">
    <property type="entry name" value="THIOL_PROTEASE_CYS"/>
    <property type="match status" value="1"/>
</dbReference>
<dbReference type="SMART" id="SM00848">
    <property type="entry name" value="Inhibitor_I29"/>
    <property type="match status" value="1"/>
</dbReference>
<evidence type="ECO:0000256" key="7">
    <source>
        <dbReference type="SAM" id="SignalP"/>
    </source>
</evidence>
<dbReference type="GO" id="GO:0005764">
    <property type="term" value="C:lysosome"/>
    <property type="evidence" value="ECO:0000318"/>
    <property type="project" value="GO_Central"/>
</dbReference>
<keyword evidence="4" id="KW-0788">Thiol protease</keyword>
<gene>
    <name evidence="10" type="ORF">DAPPUDRAFT_207678</name>
</gene>